<dbReference type="InterPro" id="IPR036890">
    <property type="entry name" value="HATPase_C_sf"/>
</dbReference>
<dbReference type="PROSITE" id="PS50109">
    <property type="entry name" value="HIS_KIN"/>
    <property type="match status" value="1"/>
</dbReference>
<name>A0A2J6WF47_9BACT</name>
<proteinExistence type="predicted"/>
<dbReference type="InterPro" id="IPR003594">
    <property type="entry name" value="HATPase_dom"/>
</dbReference>
<protein>
    <recommendedName>
        <fullName evidence="2">histidine kinase</fullName>
        <ecNumber evidence="2">2.7.13.3</ecNumber>
    </recommendedName>
</protein>
<evidence type="ECO:0000256" key="2">
    <source>
        <dbReference type="ARBA" id="ARBA00012438"/>
    </source>
</evidence>
<comment type="catalytic activity">
    <reaction evidence="1">
        <text>ATP + protein L-histidine = ADP + protein N-phospho-L-histidine.</text>
        <dbReference type="EC" id="2.7.13.3"/>
    </reaction>
</comment>
<dbReference type="GO" id="GO:0005524">
    <property type="term" value="F:ATP binding"/>
    <property type="evidence" value="ECO:0007669"/>
    <property type="project" value="UniProtKB-KW"/>
</dbReference>
<dbReference type="SUPFAM" id="SSF55874">
    <property type="entry name" value="ATPase domain of HSP90 chaperone/DNA topoisomerase II/histidine kinase"/>
    <property type="match status" value="1"/>
</dbReference>
<sequence>MKELSLNILDIIENSLKANAKNIELNILEDDNKDLLLIEVRDDGVGMDEALLKEVFDPFTTTSKNKKVGLGLPLLKLEAESCDGGISIESEKGKGTTVKICFRKSHIDTPPLGDIASTIVSVVATHPEINFRYRHEVNGKVFEISIEDLKKICNETICTPLVLNGIRDFLNEQIKSLHGGA</sequence>
<dbReference type="InterPro" id="IPR005467">
    <property type="entry name" value="His_kinase_dom"/>
</dbReference>
<dbReference type="EMBL" id="PNIL01000027">
    <property type="protein sequence ID" value="PMP68128.1"/>
    <property type="molecule type" value="Genomic_DNA"/>
</dbReference>
<keyword evidence="4" id="KW-0067">ATP-binding</keyword>
<dbReference type="Pfam" id="PF02518">
    <property type="entry name" value="HATPase_c"/>
    <property type="match status" value="1"/>
</dbReference>
<gene>
    <name evidence="4" type="ORF">C0189_01740</name>
</gene>
<reference evidence="4 5" key="1">
    <citation type="submission" date="2018-01" db="EMBL/GenBank/DDBJ databases">
        <title>Metagenomic assembled genomes from two thermal pools in the Uzon Caldera, Kamchatka, Russia.</title>
        <authorList>
            <person name="Wilkins L."/>
            <person name="Ettinger C."/>
        </authorList>
    </citation>
    <scope>NUCLEOTIDE SEQUENCE [LARGE SCALE GENOMIC DNA]</scope>
    <source>
        <strain evidence="4">ZAV-07</strain>
    </source>
</reference>
<dbReference type="GO" id="GO:0004673">
    <property type="term" value="F:protein histidine kinase activity"/>
    <property type="evidence" value="ECO:0007669"/>
    <property type="project" value="UniProtKB-EC"/>
</dbReference>
<feature type="domain" description="Histidine kinase" evidence="3">
    <location>
        <begin position="1"/>
        <end position="106"/>
    </location>
</feature>
<dbReference type="InterPro" id="IPR004358">
    <property type="entry name" value="Sig_transdc_His_kin-like_C"/>
</dbReference>
<dbReference type="SMART" id="SM00387">
    <property type="entry name" value="HATPase_c"/>
    <property type="match status" value="1"/>
</dbReference>
<evidence type="ECO:0000313" key="5">
    <source>
        <dbReference type="Proteomes" id="UP000237040"/>
    </source>
</evidence>
<dbReference type="EC" id="2.7.13.3" evidence="2"/>
<evidence type="ECO:0000313" key="4">
    <source>
        <dbReference type="EMBL" id="PMP68128.1"/>
    </source>
</evidence>
<dbReference type="PANTHER" id="PTHR43065">
    <property type="entry name" value="SENSOR HISTIDINE KINASE"/>
    <property type="match status" value="1"/>
</dbReference>
<comment type="caution">
    <text evidence="4">The sequence shown here is derived from an EMBL/GenBank/DDBJ whole genome shotgun (WGS) entry which is preliminary data.</text>
</comment>
<dbReference type="Gene3D" id="3.30.565.10">
    <property type="entry name" value="Histidine kinase-like ATPase, C-terminal domain"/>
    <property type="match status" value="1"/>
</dbReference>
<accession>A0A2J6WF47</accession>
<dbReference type="AlphaFoldDB" id="A0A2J6WF47"/>
<dbReference type="PRINTS" id="PR00344">
    <property type="entry name" value="BCTRLSENSOR"/>
</dbReference>
<dbReference type="RefSeq" id="WP_424586592.1">
    <property type="nucleotide sequence ID" value="NZ_JBNAUB010000005.1"/>
</dbReference>
<evidence type="ECO:0000256" key="1">
    <source>
        <dbReference type="ARBA" id="ARBA00000085"/>
    </source>
</evidence>
<evidence type="ECO:0000259" key="3">
    <source>
        <dbReference type="PROSITE" id="PS50109"/>
    </source>
</evidence>
<keyword evidence="4" id="KW-0547">Nucleotide-binding</keyword>
<dbReference type="Proteomes" id="UP000237040">
    <property type="component" value="Unassembled WGS sequence"/>
</dbReference>
<organism evidence="4 5">
    <name type="scientific">Caldisericum exile</name>
    <dbReference type="NCBI Taxonomy" id="693075"/>
    <lineage>
        <taxon>Bacteria</taxon>
        <taxon>Pseudomonadati</taxon>
        <taxon>Caldisericota/Cryosericota group</taxon>
        <taxon>Caldisericota</taxon>
        <taxon>Caldisericia</taxon>
        <taxon>Caldisericales</taxon>
        <taxon>Caldisericaceae</taxon>
        <taxon>Caldisericum</taxon>
    </lineage>
</organism>